<feature type="domain" description="DUF7880" evidence="1">
    <location>
        <begin position="155"/>
        <end position="271"/>
    </location>
</feature>
<dbReference type="InterPro" id="IPR057202">
    <property type="entry name" value="DUF7880"/>
</dbReference>
<dbReference type="PANTHER" id="PTHR36014:SF1">
    <property type="entry name" value="OS03G0176700 PROTEIN"/>
    <property type="match status" value="1"/>
</dbReference>
<sequence>MLRMSLANNLRGGHLPFASGVELVGAAIRKTFGFCGHRLIALGDHSLASSAVTPCVPVSFKGCSFQHLKSRTCAMPVGTFSCSAGPTRAPVSLELGAVARCHAHPDQTPAVSRASPISRRCLGLALTVLPALPWKAAAAETPGMSNYLKKRALEPLRYYVPSLLQARDQLSGLGTVMIEDAKEARSRLRTGAFAGLREAVNAVGEYTSRDGKQSTAFLRSLEDLDFSIFQAVKGRDSIGPASLSKVDRAVAALDAVLAAVPGDDLDYGKRIVTQLRAPLPPV</sequence>
<evidence type="ECO:0000313" key="2">
    <source>
        <dbReference type="EMBL" id="JAT76001.1"/>
    </source>
</evidence>
<dbReference type="Pfam" id="PF25306">
    <property type="entry name" value="DUF7880"/>
    <property type="match status" value="1"/>
</dbReference>
<name>A0A1D2AAA3_AUXPR</name>
<accession>A0A1D2AAA3</accession>
<protein>
    <recommendedName>
        <fullName evidence="1">DUF7880 domain-containing protein</fullName>
    </recommendedName>
</protein>
<dbReference type="EMBL" id="GDKF01002621">
    <property type="protein sequence ID" value="JAT76001.1"/>
    <property type="molecule type" value="Transcribed_RNA"/>
</dbReference>
<reference evidence="2" key="1">
    <citation type="submission" date="2015-08" db="EMBL/GenBank/DDBJ databases">
        <authorList>
            <person name="Babu N.S."/>
            <person name="Beckwith C.J."/>
            <person name="Beseler K.G."/>
            <person name="Brison A."/>
            <person name="Carone J.V."/>
            <person name="Caskin T.P."/>
            <person name="Diamond M."/>
            <person name="Durham M.E."/>
            <person name="Foxe J.M."/>
            <person name="Go M."/>
            <person name="Henderson B.A."/>
            <person name="Jones I.B."/>
            <person name="McGettigan J.A."/>
            <person name="Micheletti S.J."/>
            <person name="Nasrallah M.E."/>
            <person name="Ortiz D."/>
            <person name="Piller C.R."/>
            <person name="Privatt S.R."/>
            <person name="Schneider S.L."/>
            <person name="Sharp S."/>
            <person name="Smith T.C."/>
            <person name="Stanton J.D."/>
            <person name="Ullery H.E."/>
            <person name="Wilson R.J."/>
            <person name="Serrano M.G."/>
            <person name="Buck G."/>
            <person name="Lee V."/>
            <person name="Wang Y."/>
            <person name="Carvalho R."/>
            <person name="Voegtly L."/>
            <person name="Shi R."/>
            <person name="Duckworth R."/>
            <person name="Johnson A."/>
            <person name="Loviza R."/>
            <person name="Walstead R."/>
            <person name="Shah Z."/>
            <person name="Kiflezghi M."/>
            <person name="Wade K."/>
            <person name="Ball S.L."/>
            <person name="Bradley K.W."/>
            <person name="Asai D.J."/>
            <person name="Bowman C.A."/>
            <person name="Russell D.A."/>
            <person name="Pope W.H."/>
            <person name="Jacobs-Sera D."/>
            <person name="Hendrix R.W."/>
            <person name="Hatfull G.F."/>
        </authorList>
    </citation>
    <scope>NUCLEOTIDE SEQUENCE</scope>
</reference>
<proteinExistence type="predicted"/>
<organism evidence="2">
    <name type="scientific">Auxenochlorella protothecoides</name>
    <name type="common">Green microalga</name>
    <name type="synonym">Chlorella protothecoides</name>
    <dbReference type="NCBI Taxonomy" id="3075"/>
    <lineage>
        <taxon>Eukaryota</taxon>
        <taxon>Viridiplantae</taxon>
        <taxon>Chlorophyta</taxon>
        <taxon>core chlorophytes</taxon>
        <taxon>Trebouxiophyceae</taxon>
        <taxon>Chlorellales</taxon>
        <taxon>Chlorellaceae</taxon>
        <taxon>Auxenochlorella</taxon>
    </lineage>
</organism>
<dbReference type="PANTHER" id="PTHR36014">
    <property type="entry name" value="OS03G0176600 PROTEIN"/>
    <property type="match status" value="1"/>
</dbReference>
<evidence type="ECO:0000259" key="1">
    <source>
        <dbReference type="Pfam" id="PF25306"/>
    </source>
</evidence>
<gene>
    <name evidence="2" type="ORF">g.100879</name>
</gene>
<dbReference type="AlphaFoldDB" id="A0A1D2AAA3"/>